<evidence type="ECO:0000259" key="6">
    <source>
        <dbReference type="PROSITE" id="PS50089"/>
    </source>
</evidence>
<evidence type="ECO:0000256" key="3">
    <source>
        <dbReference type="ARBA" id="ARBA00022833"/>
    </source>
</evidence>
<sequence>MATGGGGELRPLQQFREAIGCTLCNKEVPAAPKTLHCLHSFCEDCLVRYANDLPDDDRRRELPCPTCDVEQNPPLLGNGSEAVVQNLPTNLFFENFSRHVARDTARHSDPGLIQCEDCEKAGRKADTFCTVCRISLCDRCVERHRDARRTERHELVDKRTNPARHGRWNCPQHENAAPGHCNVEVYLYCTDCRVLQCQTCRATHEPGHRSTTALEAYRDQNHVDRVAQQSDETAQMERVFATTVGQLETLKQQLEERKGNAEAEIDRKTEAVRQALEEESRRLKQDANSIFEQKTTHLNRQIRQLEEIQEKFKHSLYITKGSLEFGEAEDVLLVEEPLVRGLQGLRERFHNYDHTPCETT</sequence>
<dbReference type="Pfam" id="PF00097">
    <property type="entry name" value="zf-C3HC4"/>
    <property type="match status" value="1"/>
</dbReference>
<protein>
    <submittedName>
        <fullName evidence="8">E3 ubiquitin-protein ligase TRIM71</fullName>
    </submittedName>
</protein>
<dbReference type="GO" id="GO:0008270">
    <property type="term" value="F:zinc ion binding"/>
    <property type="evidence" value="ECO:0007669"/>
    <property type="project" value="UniProtKB-KW"/>
</dbReference>
<dbReference type="PANTHER" id="PTHR25462">
    <property type="entry name" value="BONUS, ISOFORM C-RELATED"/>
    <property type="match status" value="1"/>
</dbReference>
<reference evidence="8" key="1">
    <citation type="submission" date="2023-03" db="EMBL/GenBank/DDBJ databases">
        <authorList>
            <person name="Steffen K."/>
            <person name="Cardenas P."/>
        </authorList>
    </citation>
    <scope>NUCLEOTIDE SEQUENCE</scope>
</reference>
<evidence type="ECO:0000256" key="2">
    <source>
        <dbReference type="ARBA" id="ARBA00022771"/>
    </source>
</evidence>
<dbReference type="SUPFAM" id="SSF57850">
    <property type="entry name" value="RING/U-box"/>
    <property type="match status" value="1"/>
</dbReference>
<dbReference type="Proteomes" id="UP001174909">
    <property type="component" value="Unassembled WGS sequence"/>
</dbReference>
<dbReference type="InterPro" id="IPR001841">
    <property type="entry name" value="Znf_RING"/>
</dbReference>
<keyword evidence="2 4" id="KW-0863">Zinc-finger</keyword>
<dbReference type="Gene3D" id="3.30.160.60">
    <property type="entry name" value="Classic Zinc Finger"/>
    <property type="match status" value="1"/>
</dbReference>
<keyword evidence="3" id="KW-0862">Zinc</keyword>
<dbReference type="GO" id="GO:0061630">
    <property type="term" value="F:ubiquitin protein ligase activity"/>
    <property type="evidence" value="ECO:0007669"/>
    <property type="project" value="TreeGrafter"/>
</dbReference>
<feature type="domain" description="B box-type" evidence="7">
    <location>
        <begin position="110"/>
        <end position="158"/>
    </location>
</feature>
<dbReference type="InterPro" id="IPR018957">
    <property type="entry name" value="Znf_C3HC4_RING-type"/>
</dbReference>
<dbReference type="PROSITE" id="PS50119">
    <property type="entry name" value="ZF_BBOX"/>
    <property type="match status" value="1"/>
</dbReference>
<dbReference type="PROSITE" id="PS50089">
    <property type="entry name" value="ZF_RING_2"/>
    <property type="match status" value="1"/>
</dbReference>
<evidence type="ECO:0000313" key="8">
    <source>
        <dbReference type="EMBL" id="CAI8020701.1"/>
    </source>
</evidence>
<feature type="coiled-coil region" evidence="5">
    <location>
        <begin position="244"/>
        <end position="311"/>
    </location>
</feature>
<dbReference type="InterPro" id="IPR017907">
    <property type="entry name" value="Znf_RING_CS"/>
</dbReference>
<keyword evidence="1" id="KW-0479">Metal-binding</keyword>
<evidence type="ECO:0000313" key="9">
    <source>
        <dbReference type="Proteomes" id="UP001174909"/>
    </source>
</evidence>
<accession>A0AA35S1X2</accession>
<dbReference type="PROSITE" id="PS00518">
    <property type="entry name" value="ZF_RING_1"/>
    <property type="match status" value="1"/>
</dbReference>
<keyword evidence="5" id="KW-0175">Coiled coil</keyword>
<dbReference type="Gene3D" id="3.30.40.10">
    <property type="entry name" value="Zinc/RING finger domain, C3HC4 (zinc finger)"/>
    <property type="match status" value="1"/>
</dbReference>
<dbReference type="InterPro" id="IPR013083">
    <property type="entry name" value="Znf_RING/FYVE/PHD"/>
</dbReference>
<dbReference type="InterPro" id="IPR000315">
    <property type="entry name" value="Znf_B-box"/>
</dbReference>
<proteinExistence type="predicted"/>
<gene>
    <name evidence="8" type="ORF">GBAR_LOCUS12360</name>
</gene>
<comment type="caution">
    <text evidence="8">The sequence shown here is derived from an EMBL/GenBank/DDBJ whole genome shotgun (WGS) entry which is preliminary data.</text>
</comment>
<organism evidence="8 9">
    <name type="scientific">Geodia barretti</name>
    <name type="common">Barrett's horny sponge</name>
    <dbReference type="NCBI Taxonomy" id="519541"/>
    <lineage>
        <taxon>Eukaryota</taxon>
        <taxon>Metazoa</taxon>
        <taxon>Porifera</taxon>
        <taxon>Demospongiae</taxon>
        <taxon>Heteroscleromorpha</taxon>
        <taxon>Tetractinellida</taxon>
        <taxon>Astrophorina</taxon>
        <taxon>Geodiidae</taxon>
        <taxon>Geodia</taxon>
    </lineage>
</organism>
<name>A0AA35S1X2_GEOBA</name>
<dbReference type="PANTHER" id="PTHR25462:SF291">
    <property type="entry name" value="E3 UBIQUITIN-PROTEIN LIGASE TRIM45"/>
    <property type="match status" value="1"/>
</dbReference>
<evidence type="ECO:0000256" key="5">
    <source>
        <dbReference type="SAM" id="Coils"/>
    </source>
</evidence>
<evidence type="ECO:0000256" key="1">
    <source>
        <dbReference type="ARBA" id="ARBA00022723"/>
    </source>
</evidence>
<dbReference type="EMBL" id="CASHTH010001843">
    <property type="protein sequence ID" value="CAI8020701.1"/>
    <property type="molecule type" value="Genomic_DNA"/>
</dbReference>
<evidence type="ECO:0000256" key="4">
    <source>
        <dbReference type="PROSITE-ProRule" id="PRU00024"/>
    </source>
</evidence>
<dbReference type="SMART" id="SM00184">
    <property type="entry name" value="RING"/>
    <property type="match status" value="1"/>
</dbReference>
<dbReference type="AlphaFoldDB" id="A0AA35S1X2"/>
<evidence type="ECO:0000259" key="7">
    <source>
        <dbReference type="PROSITE" id="PS50119"/>
    </source>
</evidence>
<keyword evidence="9" id="KW-1185">Reference proteome</keyword>
<feature type="domain" description="RING-type" evidence="6">
    <location>
        <begin position="21"/>
        <end position="68"/>
    </location>
</feature>
<dbReference type="InterPro" id="IPR047153">
    <property type="entry name" value="TRIM45/56/19-like"/>
</dbReference>